<dbReference type="PANTHER" id="PTHR43976">
    <property type="entry name" value="SHORT CHAIN DEHYDROGENASE"/>
    <property type="match status" value="1"/>
</dbReference>
<evidence type="ECO:0000256" key="2">
    <source>
        <dbReference type="ARBA" id="ARBA00022857"/>
    </source>
</evidence>
<dbReference type="AlphaFoldDB" id="A0A5C3KDV1"/>
<organism evidence="5 6">
    <name type="scientific">Coprinopsis marcescibilis</name>
    <name type="common">Agaric fungus</name>
    <name type="synonym">Psathyrella marcescibilis</name>
    <dbReference type="NCBI Taxonomy" id="230819"/>
    <lineage>
        <taxon>Eukaryota</taxon>
        <taxon>Fungi</taxon>
        <taxon>Dikarya</taxon>
        <taxon>Basidiomycota</taxon>
        <taxon>Agaricomycotina</taxon>
        <taxon>Agaricomycetes</taxon>
        <taxon>Agaricomycetidae</taxon>
        <taxon>Agaricales</taxon>
        <taxon>Agaricineae</taxon>
        <taxon>Psathyrellaceae</taxon>
        <taxon>Coprinopsis</taxon>
    </lineage>
</organism>
<keyword evidence="6" id="KW-1185">Reference proteome</keyword>
<name>A0A5C3KDV1_COPMA</name>
<dbReference type="SUPFAM" id="SSF51735">
    <property type="entry name" value="NAD(P)-binding Rossmann-fold domains"/>
    <property type="match status" value="1"/>
</dbReference>
<comment type="similarity">
    <text evidence="1 4">Belongs to the short-chain dehydrogenases/reductases (SDR) family.</text>
</comment>
<sequence>MATTSELVWLITGTSSGLGRQLSLETLARGDKVIATTRPRSLANLENLRERGAAVLALDVQAPLEELRQIAAEAVKIYGRVDVVVNNAGYPLFGAIEENTPEETEDQFQTNVFGALNITRAFLPYMRERRSGTIVWIGSLAGWTALPYIGLYGSTKWALRGISYCLHEEIAPLGLRSVCIDFGYFRTEVLQEGRRVPATYRIDDYKSLVDSKEALVQAKNGNQPGDPVKGVKVIADIVHGTGVAKDKAFPLGVCLGSDAYNVGVSVASKNLELLEEWKDVSFMTDFVQ</sequence>
<dbReference type="InterPro" id="IPR020904">
    <property type="entry name" value="Sc_DH/Rdtase_CS"/>
</dbReference>
<evidence type="ECO:0000256" key="4">
    <source>
        <dbReference type="RuleBase" id="RU000363"/>
    </source>
</evidence>
<dbReference type="PANTHER" id="PTHR43976:SF16">
    <property type="entry name" value="SHORT-CHAIN DEHYDROGENASE_REDUCTASE FAMILY PROTEIN"/>
    <property type="match status" value="1"/>
</dbReference>
<gene>
    <name evidence="5" type="ORF">FA15DRAFT_689832</name>
</gene>
<keyword evidence="2" id="KW-0521">NADP</keyword>
<protein>
    <submittedName>
        <fullName evidence="5">Short chain dehydrogenase</fullName>
    </submittedName>
</protein>
<dbReference type="PRINTS" id="PR00080">
    <property type="entry name" value="SDRFAMILY"/>
</dbReference>
<dbReference type="PROSITE" id="PS00061">
    <property type="entry name" value="ADH_SHORT"/>
    <property type="match status" value="1"/>
</dbReference>
<accession>A0A5C3KDV1</accession>
<dbReference type="GO" id="GO:0016491">
    <property type="term" value="F:oxidoreductase activity"/>
    <property type="evidence" value="ECO:0007669"/>
    <property type="project" value="UniProtKB-KW"/>
</dbReference>
<evidence type="ECO:0000313" key="6">
    <source>
        <dbReference type="Proteomes" id="UP000307440"/>
    </source>
</evidence>
<dbReference type="InterPro" id="IPR036291">
    <property type="entry name" value="NAD(P)-bd_dom_sf"/>
</dbReference>
<keyword evidence="3" id="KW-0560">Oxidoreductase</keyword>
<dbReference type="Proteomes" id="UP000307440">
    <property type="component" value="Unassembled WGS sequence"/>
</dbReference>
<evidence type="ECO:0000256" key="1">
    <source>
        <dbReference type="ARBA" id="ARBA00006484"/>
    </source>
</evidence>
<reference evidence="5 6" key="1">
    <citation type="journal article" date="2019" name="Nat. Ecol. Evol.">
        <title>Megaphylogeny resolves global patterns of mushroom evolution.</title>
        <authorList>
            <person name="Varga T."/>
            <person name="Krizsan K."/>
            <person name="Foldi C."/>
            <person name="Dima B."/>
            <person name="Sanchez-Garcia M."/>
            <person name="Sanchez-Ramirez S."/>
            <person name="Szollosi G.J."/>
            <person name="Szarkandi J.G."/>
            <person name="Papp V."/>
            <person name="Albert L."/>
            <person name="Andreopoulos W."/>
            <person name="Angelini C."/>
            <person name="Antonin V."/>
            <person name="Barry K.W."/>
            <person name="Bougher N.L."/>
            <person name="Buchanan P."/>
            <person name="Buyck B."/>
            <person name="Bense V."/>
            <person name="Catcheside P."/>
            <person name="Chovatia M."/>
            <person name="Cooper J."/>
            <person name="Damon W."/>
            <person name="Desjardin D."/>
            <person name="Finy P."/>
            <person name="Geml J."/>
            <person name="Haridas S."/>
            <person name="Hughes K."/>
            <person name="Justo A."/>
            <person name="Karasinski D."/>
            <person name="Kautmanova I."/>
            <person name="Kiss B."/>
            <person name="Kocsube S."/>
            <person name="Kotiranta H."/>
            <person name="LaButti K.M."/>
            <person name="Lechner B.E."/>
            <person name="Liimatainen K."/>
            <person name="Lipzen A."/>
            <person name="Lukacs Z."/>
            <person name="Mihaltcheva S."/>
            <person name="Morgado L.N."/>
            <person name="Niskanen T."/>
            <person name="Noordeloos M.E."/>
            <person name="Ohm R.A."/>
            <person name="Ortiz-Santana B."/>
            <person name="Ovrebo C."/>
            <person name="Racz N."/>
            <person name="Riley R."/>
            <person name="Savchenko A."/>
            <person name="Shiryaev A."/>
            <person name="Soop K."/>
            <person name="Spirin V."/>
            <person name="Szebenyi C."/>
            <person name="Tomsovsky M."/>
            <person name="Tulloss R.E."/>
            <person name="Uehling J."/>
            <person name="Grigoriev I.V."/>
            <person name="Vagvolgyi C."/>
            <person name="Papp T."/>
            <person name="Martin F.M."/>
            <person name="Miettinen O."/>
            <person name="Hibbett D.S."/>
            <person name="Nagy L.G."/>
        </authorList>
    </citation>
    <scope>NUCLEOTIDE SEQUENCE [LARGE SCALE GENOMIC DNA]</scope>
    <source>
        <strain evidence="5 6">CBS 121175</strain>
    </source>
</reference>
<dbReference type="Gene3D" id="3.40.50.720">
    <property type="entry name" value="NAD(P)-binding Rossmann-like Domain"/>
    <property type="match status" value="1"/>
</dbReference>
<dbReference type="OrthoDB" id="1274115at2759"/>
<dbReference type="STRING" id="230819.A0A5C3KDV1"/>
<evidence type="ECO:0000256" key="3">
    <source>
        <dbReference type="ARBA" id="ARBA00023002"/>
    </source>
</evidence>
<dbReference type="InterPro" id="IPR051911">
    <property type="entry name" value="SDR_oxidoreductase"/>
</dbReference>
<dbReference type="PRINTS" id="PR00081">
    <property type="entry name" value="GDHRDH"/>
</dbReference>
<dbReference type="EMBL" id="ML210421">
    <property type="protein sequence ID" value="TFK18211.1"/>
    <property type="molecule type" value="Genomic_DNA"/>
</dbReference>
<dbReference type="InterPro" id="IPR002347">
    <property type="entry name" value="SDR_fam"/>
</dbReference>
<evidence type="ECO:0000313" key="5">
    <source>
        <dbReference type="EMBL" id="TFK18211.1"/>
    </source>
</evidence>
<dbReference type="CDD" id="cd05374">
    <property type="entry name" value="17beta-HSD-like_SDR_c"/>
    <property type="match status" value="1"/>
</dbReference>
<proteinExistence type="inferred from homology"/>
<dbReference type="Pfam" id="PF00106">
    <property type="entry name" value="adh_short"/>
    <property type="match status" value="1"/>
</dbReference>